<protein>
    <submittedName>
        <fullName evidence="2">Uncharacterized protein</fullName>
    </submittedName>
</protein>
<organism evidence="2 3">
    <name type="scientific">Lactarius akahatsu</name>
    <dbReference type="NCBI Taxonomy" id="416441"/>
    <lineage>
        <taxon>Eukaryota</taxon>
        <taxon>Fungi</taxon>
        <taxon>Dikarya</taxon>
        <taxon>Basidiomycota</taxon>
        <taxon>Agaricomycotina</taxon>
        <taxon>Agaricomycetes</taxon>
        <taxon>Russulales</taxon>
        <taxon>Russulaceae</taxon>
        <taxon>Lactarius</taxon>
    </lineage>
</organism>
<dbReference type="EMBL" id="JAKELL010000017">
    <property type="protein sequence ID" value="KAH8993780.1"/>
    <property type="molecule type" value="Genomic_DNA"/>
</dbReference>
<reference evidence="2" key="1">
    <citation type="submission" date="2022-01" db="EMBL/GenBank/DDBJ databases">
        <title>Comparative genomics reveals a dynamic genome evolution in the ectomycorrhizal milk-cap (Lactarius) mushrooms.</title>
        <authorList>
            <consortium name="DOE Joint Genome Institute"/>
            <person name="Lebreton A."/>
            <person name="Tang N."/>
            <person name="Kuo A."/>
            <person name="LaButti K."/>
            <person name="Drula E."/>
            <person name="Barry K."/>
            <person name="Clum A."/>
            <person name="Lipzen A."/>
            <person name="Mousain D."/>
            <person name="Ng V."/>
            <person name="Wang R."/>
            <person name="Wang X."/>
            <person name="Dai Y."/>
            <person name="Henrissat B."/>
            <person name="Grigoriev I.V."/>
            <person name="Guerin-Laguette A."/>
            <person name="Yu F."/>
            <person name="Martin F.M."/>
        </authorList>
    </citation>
    <scope>NUCLEOTIDE SEQUENCE</scope>
    <source>
        <strain evidence="2">QP</strain>
    </source>
</reference>
<comment type="caution">
    <text evidence="2">The sequence shown here is derived from an EMBL/GenBank/DDBJ whole genome shotgun (WGS) entry which is preliminary data.</text>
</comment>
<dbReference type="AlphaFoldDB" id="A0AAD4Q969"/>
<evidence type="ECO:0000313" key="2">
    <source>
        <dbReference type="EMBL" id="KAH8993780.1"/>
    </source>
</evidence>
<accession>A0AAD4Q969</accession>
<evidence type="ECO:0000256" key="1">
    <source>
        <dbReference type="SAM" id="Phobius"/>
    </source>
</evidence>
<feature type="transmembrane region" description="Helical" evidence="1">
    <location>
        <begin position="72"/>
        <end position="94"/>
    </location>
</feature>
<dbReference type="Proteomes" id="UP001201163">
    <property type="component" value="Unassembled WGS sequence"/>
</dbReference>
<name>A0AAD4Q969_9AGAM</name>
<keyword evidence="1" id="KW-0472">Membrane</keyword>
<keyword evidence="1" id="KW-1133">Transmembrane helix</keyword>
<keyword evidence="3" id="KW-1185">Reference proteome</keyword>
<proteinExistence type="predicted"/>
<keyword evidence="1" id="KW-0812">Transmembrane</keyword>
<gene>
    <name evidence="2" type="ORF">EDB92DRAFT_1853351</name>
</gene>
<evidence type="ECO:0000313" key="3">
    <source>
        <dbReference type="Proteomes" id="UP001201163"/>
    </source>
</evidence>
<sequence>MYALAPLSRIVDYLASCLDRGLIIASQSSFWFDFPRRNQIPDCLNDLDTHWYLHGHEVSGHLVLSLRYLRRYLWRHGALPITYAFVLGLIDFFVHGKSSTSVAWVLTFPTFQQFLCRSLSRGRANCCALSFIPPRFLNVGQVRTAKVVLCSCETT</sequence>